<keyword evidence="12" id="KW-1185">Reference proteome</keyword>
<dbReference type="InterPro" id="IPR016193">
    <property type="entry name" value="Cytidine_deaminase-like"/>
</dbReference>
<evidence type="ECO:0000256" key="6">
    <source>
        <dbReference type="ARBA" id="ARBA00022833"/>
    </source>
</evidence>
<protein>
    <recommendedName>
        <fullName evidence="9">Deoxycytidylate deaminase</fullName>
        <ecNumber evidence="7">3.5.4.12</ecNumber>
    </recommendedName>
    <alternativeName>
        <fullName evidence="8">dCMP deaminase</fullName>
    </alternativeName>
</protein>
<gene>
    <name evidence="11" type="ORF">SCHPADRAFT_284642</name>
</gene>
<comment type="similarity">
    <text evidence="2">Belongs to the cytidine and deoxycytidylate deaminase family.</text>
</comment>
<evidence type="ECO:0000313" key="11">
    <source>
        <dbReference type="EMBL" id="KLO15050.1"/>
    </source>
</evidence>
<dbReference type="InterPro" id="IPR002125">
    <property type="entry name" value="CMP_dCMP_dom"/>
</dbReference>
<evidence type="ECO:0000256" key="1">
    <source>
        <dbReference type="ARBA" id="ARBA00001947"/>
    </source>
</evidence>
<name>A0A0H2RST0_9AGAM</name>
<dbReference type="PANTHER" id="PTHR11086">
    <property type="entry name" value="DEOXYCYTIDYLATE DEAMINASE-RELATED"/>
    <property type="match status" value="1"/>
</dbReference>
<dbReference type="GO" id="GO:0004132">
    <property type="term" value="F:dCMP deaminase activity"/>
    <property type="evidence" value="ECO:0007669"/>
    <property type="project" value="UniProtKB-EC"/>
</dbReference>
<dbReference type="EMBL" id="KQ085935">
    <property type="protein sequence ID" value="KLO15050.1"/>
    <property type="molecule type" value="Genomic_DNA"/>
</dbReference>
<dbReference type="FunCoup" id="A0A0H2RST0">
    <property type="interactions" value="58"/>
</dbReference>
<accession>A0A0H2RST0</accession>
<keyword evidence="6" id="KW-0862">Zinc</keyword>
<evidence type="ECO:0000313" key="12">
    <source>
        <dbReference type="Proteomes" id="UP000053477"/>
    </source>
</evidence>
<dbReference type="GO" id="GO:0009165">
    <property type="term" value="P:nucleotide biosynthetic process"/>
    <property type="evidence" value="ECO:0007669"/>
    <property type="project" value="UniProtKB-KW"/>
</dbReference>
<sequence>MFIIIIGTRASGKSTVLDFLVHHKNFTRLRLNTGEYNIQTHTRALSLDSSSSRSSDLQTLTGQDITYSSQLSPDNPESFLSMSSSTSATFAFNSVMSDSLGFTDPKDMLMYVTRNWRDHYVTDDISTITTLEPFLKRPFVLLVSVDAPTLPRFYRQRRIFPNISLEQFLAEDDRLVFGPNSGSVTSSYLFTSYHLCHVNVINNFENVEQLHDHLNHVNLLNNDRLRPSWDSYFMKLASLASHRSNCMKRRVGAILVRDHAIIATGYNGTPRGIKNCNEGGCKRCNDPTQHPLEGFEECLCIHAEENALLECGRERVGKGAVLYCNTCPCLKCTIKIVQTGVAEVVYNLSYKMDASSTRVLKEAGVEIRHYSPPN</sequence>
<dbReference type="SUPFAM" id="SSF53927">
    <property type="entry name" value="Cytidine deaminase-like"/>
    <property type="match status" value="1"/>
</dbReference>
<reference evidence="11 12" key="1">
    <citation type="submission" date="2015-04" db="EMBL/GenBank/DDBJ databases">
        <title>Complete genome sequence of Schizopora paradoxa KUC8140, a cosmopolitan wood degrader in East Asia.</title>
        <authorList>
            <consortium name="DOE Joint Genome Institute"/>
            <person name="Min B."/>
            <person name="Park H."/>
            <person name="Jang Y."/>
            <person name="Kim J.-J."/>
            <person name="Kim K.H."/>
            <person name="Pangilinan J."/>
            <person name="Lipzen A."/>
            <person name="Riley R."/>
            <person name="Grigoriev I.V."/>
            <person name="Spatafora J.W."/>
            <person name="Choi I.-G."/>
        </authorList>
    </citation>
    <scope>NUCLEOTIDE SEQUENCE [LARGE SCALE GENOMIC DNA]</scope>
    <source>
        <strain evidence="11 12">KUC8140</strain>
    </source>
</reference>
<dbReference type="InterPro" id="IPR016192">
    <property type="entry name" value="APOBEC/CMP_deaminase_Zn-bd"/>
</dbReference>
<dbReference type="EC" id="3.5.4.12" evidence="7"/>
<evidence type="ECO:0000256" key="4">
    <source>
        <dbReference type="ARBA" id="ARBA00022727"/>
    </source>
</evidence>
<dbReference type="Proteomes" id="UP000053477">
    <property type="component" value="Unassembled WGS sequence"/>
</dbReference>
<dbReference type="GO" id="GO:0005737">
    <property type="term" value="C:cytoplasm"/>
    <property type="evidence" value="ECO:0007669"/>
    <property type="project" value="TreeGrafter"/>
</dbReference>
<dbReference type="PROSITE" id="PS51747">
    <property type="entry name" value="CYT_DCMP_DEAMINASES_2"/>
    <property type="match status" value="1"/>
</dbReference>
<evidence type="ECO:0000256" key="3">
    <source>
        <dbReference type="ARBA" id="ARBA00022723"/>
    </source>
</evidence>
<keyword evidence="3" id="KW-0479">Metal-binding</keyword>
<dbReference type="Gene3D" id="3.40.140.10">
    <property type="entry name" value="Cytidine Deaminase, domain 2"/>
    <property type="match status" value="1"/>
</dbReference>
<organism evidence="11 12">
    <name type="scientific">Schizopora paradoxa</name>
    <dbReference type="NCBI Taxonomy" id="27342"/>
    <lineage>
        <taxon>Eukaryota</taxon>
        <taxon>Fungi</taxon>
        <taxon>Dikarya</taxon>
        <taxon>Basidiomycota</taxon>
        <taxon>Agaricomycotina</taxon>
        <taxon>Agaricomycetes</taxon>
        <taxon>Hymenochaetales</taxon>
        <taxon>Schizoporaceae</taxon>
        <taxon>Schizopora</taxon>
    </lineage>
</organism>
<dbReference type="Pfam" id="PF00383">
    <property type="entry name" value="dCMP_cyt_deam_1"/>
    <property type="match status" value="1"/>
</dbReference>
<keyword evidence="4" id="KW-0545">Nucleotide biosynthesis</keyword>
<dbReference type="GO" id="GO:0008270">
    <property type="term" value="F:zinc ion binding"/>
    <property type="evidence" value="ECO:0007669"/>
    <property type="project" value="InterPro"/>
</dbReference>
<evidence type="ECO:0000256" key="7">
    <source>
        <dbReference type="ARBA" id="ARBA00038938"/>
    </source>
</evidence>
<dbReference type="FunFam" id="3.40.140.10:FF:000035">
    <property type="entry name" value="dCMP deaminase"/>
    <property type="match status" value="1"/>
</dbReference>
<feature type="domain" description="CMP/dCMP-type deaminase" evidence="10">
    <location>
        <begin position="228"/>
        <end position="358"/>
    </location>
</feature>
<dbReference type="CDD" id="cd01286">
    <property type="entry name" value="deoxycytidylate_deaminase"/>
    <property type="match status" value="1"/>
</dbReference>
<evidence type="ECO:0000256" key="2">
    <source>
        <dbReference type="ARBA" id="ARBA00006576"/>
    </source>
</evidence>
<keyword evidence="5" id="KW-0378">Hydrolase</keyword>
<dbReference type="AlphaFoldDB" id="A0A0H2RST0"/>
<dbReference type="OrthoDB" id="6710946at2759"/>
<dbReference type="STRING" id="27342.A0A0H2RST0"/>
<dbReference type="InterPro" id="IPR035105">
    <property type="entry name" value="Deoxycytidylate_deaminase_dom"/>
</dbReference>
<dbReference type="PROSITE" id="PS00903">
    <property type="entry name" value="CYT_DCMP_DEAMINASES_1"/>
    <property type="match status" value="1"/>
</dbReference>
<evidence type="ECO:0000256" key="5">
    <source>
        <dbReference type="ARBA" id="ARBA00022801"/>
    </source>
</evidence>
<evidence type="ECO:0000256" key="9">
    <source>
        <dbReference type="ARBA" id="ARBA00071582"/>
    </source>
</evidence>
<evidence type="ECO:0000256" key="8">
    <source>
        <dbReference type="ARBA" id="ARBA00041763"/>
    </source>
</evidence>
<comment type="cofactor">
    <cofactor evidence="1">
        <name>Zn(2+)</name>
        <dbReference type="ChEBI" id="CHEBI:29105"/>
    </cofactor>
</comment>
<evidence type="ECO:0000259" key="10">
    <source>
        <dbReference type="PROSITE" id="PS51747"/>
    </source>
</evidence>
<dbReference type="PANTHER" id="PTHR11086:SF18">
    <property type="entry name" value="DEOXYCYTIDYLATE DEAMINASE"/>
    <property type="match status" value="1"/>
</dbReference>
<proteinExistence type="inferred from homology"/>
<dbReference type="InParanoid" id="A0A0H2RST0"/>
<dbReference type="InterPro" id="IPR015517">
    <property type="entry name" value="dCMP_deaminase-rel"/>
</dbReference>